<proteinExistence type="predicted"/>
<keyword evidence="1" id="KW-0812">Transmembrane</keyword>
<dbReference type="EMBL" id="FNCA01000013">
    <property type="protein sequence ID" value="SDG35314.1"/>
    <property type="molecule type" value="Genomic_DNA"/>
</dbReference>
<evidence type="ECO:0000313" key="2">
    <source>
        <dbReference type="EMBL" id="SDG35314.1"/>
    </source>
</evidence>
<organism evidence="2 3">
    <name type="scientific">Methanolobus vulcani</name>
    <dbReference type="NCBI Taxonomy" id="38026"/>
    <lineage>
        <taxon>Archaea</taxon>
        <taxon>Methanobacteriati</taxon>
        <taxon>Methanobacteriota</taxon>
        <taxon>Stenosarchaea group</taxon>
        <taxon>Methanomicrobia</taxon>
        <taxon>Methanosarcinales</taxon>
        <taxon>Methanosarcinaceae</taxon>
        <taxon>Methanolobus</taxon>
    </lineage>
</organism>
<dbReference type="AlphaFoldDB" id="A0A7Z7AZ46"/>
<keyword evidence="3" id="KW-1185">Reference proteome</keyword>
<protein>
    <submittedName>
        <fullName evidence="2">Uncharacterized protein</fullName>
    </submittedName>
</protein>
<gene>
    <name evidence="2" type="ORF">SAMN04488589_2787</name>
</gene>
<keyword evidence="1" id="KW-0472">Membrane</keyword>
<feature type="transmembrane region" description="Helical" evidence="1">
    <location>
        <begin position="182"/>
        <end position="202"/>
    </location>
</feature>
<sequence>METTIHLIVAFLVFVTAGIVKRLVLISIVRRKLDFLNRYSSIYNEFAETYSTNFDCLLYLWLTNKASEAQQTLSYFAVDNKIPLIEPVIRNPQLIVRILPAMKNGTANNRNVSSSYNALLCCKKSMEELMLSLHSDLRKPFKLSLSGILYFVSLPVLIMYWLNLISESMFYRIISSYELRLANLLTCLICLVTSSIVVGNWCSVP</sequence>
<feature type="transmembrane region" description="Helical" evidence="1">
    <location>
        <begin position="143"/>
        <end position="162"/>
    </location>
</feature>
<name>A0A7Z7AZ46_9EURY</name>
<keyword evidence="1" id="KW-1133">Transmembrane helix</keyword>
<feature type="transmembrane region" description="Helical" evidence="1">
    <location>
        <begin position="6"/>
        <end position="29"/>
    </location>
</feature>
<evidence type="ECO:0000256" key="1">
    <source>
        <dbReference type="SAM" id="Phobius"/>
    </source>
</evidence>
<accession>A0A7Z7AZ46</accession>
<evidence type="ECO:0000313" key="3">
    <source>
        <dbReference type="Proteomes" id="UP000199259"/>
    </source>
</evidence>
<dbReference type="Proteomes" id="UP000199259">
    <property type="component" value="Unassembled WGS sequence"/>
</dbReference>
<comment type="caution">
    <text evidence="2">The sequence shown here is derived from an EMBL/GenBank/DDBJ whole genome shotgun (WGS) entry which is preliminary data.</text>
</comment>
<reference evidence="2 3" key="1">
    <citation type="submission" date="2016-10" db="EMBL/GenBank/DDBJ databases">
        <authorList>
            <person name="Varghese N."/>
            <person name="Submissions S."/>
        </authorList>
    </citation>
    <scope>NUCLEOTIDE SEQUENCE [LARGE SCALE GENOMIC DNA]</scope>
    <source>
        <strain evidence="2 3">PL 12/M</strain>
    </source>
</reference>